<gene>
    <name evidence="4" type="ORF">MGAL_10B094226</name>
</gene>
<dbReference type="GO" id="GO:0008270">
    <property type="term" value="F:zinc ion binding"/>
    <property type="evidence" value="ECO:0007669"/>
    <property type="project" value="UniProtKB-KW"/>
</dbReference>
<proteinExistence type="predicted"/>
<dbReference type="EMBL" id="UYJE01000931">
    <property type="protein sequence ID" value="VDH97680.1"/>
    <property type="molecule type" value="Genomic_DNA"/>
</dbReference>
<keyword evidence="1" id="KW-0862">Zinc</keyword>
<keyword evidence="1" id="KW-0479">Metal-binding</keyword>
<feature type="region of interest" description="Disordered" evidence="2">
    <location>
        <begin position="172"/>
        <end position="211"/>
    </location>
</feature>
<dbReference type="GO" id="GO:0003676">
    <property type="term" value="F:nucleic acid binding"/>
    <property type="evidence" value="ECO:0007669"/>
    <property type="project" value="InterPro"/>
</dbReference>
<dbReference type="Gene3D" id="1.10.4020.10">
    <property type="entry name" value="DNA breaking-rejoining enzymes"/>
    <property type="match status" value="1"/>
</dbReference>
<dbReference type="PROSITE" id="PS50158">
    <property type="entry name" value="ZF_CCHC"/>
    <property type="match status" value="1"/>
</dbReference>
<dbReference type="AlphaFoldDB" id="A0A8B6BZM9"/>
<dbReference type="PANTHER" id="PTHR46888">
    <property type="entry name" value="ZINC KNUCKLE DOMAINCONTAINING PROTEIN-RELATED"/>
    <property type="match status" value="1"/>
</dbReference>
<organism evidence="4 5">
    <name type="scientific">Mytilus galloprovincialis</name>
    <name type="common">Mediterranean mussel</name>
    <dbReference type="NCBI Taxonomy" id="29158"/>
    <lineage>
        <taxon>Eukaryota</taxon>
        <taxon>Metazoa</taxon>
        <taxon>Spiralia</taxon>
        <taxon>Lophotrochozoa</taxon>
        <taxon>Mollusca</taxon>
        <taxon>Bivalvia</taxon>
        <taxon>Autobranchia</taxon>
        <taxon>Pteriomorphia</taxon>
        <taxon>Mytilida</taxon>
        <taxon>Mytiloidea</taxon>
        <taxon>Mytilidae</taxon>
        <taxon>Mytilinae</taxon>
        <taxon>Mytilus</taxon>
    </lineage>
</organism>
<feature type="domain" description="CCHC-type" evidence="3">
    <location>
        <begin position="218"/>
        <end position="234"/>
    </location>
</feature>
<dbReference type="OrthoDB" id="10066033at2759"/>
<evidence type="ECO:0000313" key="5">
    <source>
        <dbReference type="Proteomes" id="UP000596742"/>
    </source>
</evidence>
<name>A0A8B6BZM9_MYTGA</name>
<dbReference type="InterPro" id="IPR001878">
    <property type="entry name" value="Znf_CCHC"/>
</dbReference>
<dbReference type="PANTHER" id="PTHR46888:SF1">
    <property type="entry name" value="RIBONUCLEASE H"/>
    <property type="match status" value="1"/>
</dbReference>
<accession>A0A8B6BZM9</accession>
<evidence type="ECO:0000313" key="4">
    <source>
        <dbReference type="EMBL" id="VDH97680.1"/>
    </source>
</evidence>
<sequence>MEGLKELRQYGESLGLANEDLIRFIESQQAKQRDDRRFEREREKEEWEVEKVRLEHELELKRLDNTRLFETEKHREEKGNVNPSKVPKLPPFEEGTDDMDAYLRRYERWIDMSNVVKTFDGLYDLMLRDQFLHICNNEVMLFLKERVPKSIDDMTRYADQFKEARRVNIVSLTNQTQKGKSQPSQKPNNARNQEPPKQSDRDRNRHTGGYGGGNRFDRKCFKCNKSDHLISNCPLLKNKVGNVQNSGSRGKETPICGNVITLTDSIITTTRSIKDVSLEDIEYEQQSDASLSKLRQYVAEGRNFEKTNGTKVNYILKKKLMYREFMSPKVENGKLFRQLVVPEVYRSDVMKLAHESLMAGHMATRDVQFIVYYQSFTGQELNPMLSGIASPVIFANALYQKKVPQESVLFSPFELVYGWPVRGPMTILKELWTREITDPEVRSTYE</sequence>
<protein>
    <recommendedName>
        <fullName evidence="3">CCHC-type domain-containing protein</fullName>
    </recommendedName>
</protein>
<keyword evidence="1" id="KW-0863">Zinc-finger</keyword>
<feature type="region of interest" description="Disordered" evidence="2">
    <location>
        <begin position="73"/>
        <end position="93"/>
    </location>
</feature>
<comment type="caution">
    <text evidence="4">The sequence shown here is derived from an EMBL/GenBank/DDBJ whole genome shotgun (WGS) entry which is preliminary data.</text>
</comment>
<dbReference type="SUPFAM" id="SSF47353">
    <property type="entry name" value="Retrovirus capsid dimerization domain-like"/>
    <property type="match status" value="1"/>
</dbReference>
<dbReference type="SUPFAM" id="SSF57756">
    <property type="entry name" value="Retrovirus zinc finger-like domains"/>
    <property type="match status" value="1"/>
</dbReference>
<dbReference type="InterPro" id="IPR036875">
    <property type="entry name" value="Znf_CCHC_sf"/>
</dbReference>
<dbReference type="Proteomes" id="UP000596742">
    <property type="component" value="Unassembled WGS sequence"/>
</dbReference>
<keyword evidence="5" id="KW-1185">Reference proteome</keyword>
<dbReference type="Gene3D" id="4.10.60.10">
    <property type="entry name" value="Zinc finger, CCHC-type"/>
    <property type="match status" value="1"/>
</dbReference>
<evidence type="ECO:0000256" key="1">
    <source>
        <dbReference type="PROSITE-ProRule" id="PRU00047"/>
    </source>
</evidence>
<dbReference type="InterPro" id="IPR038269">
    <property type="entry name" value="SCAN_sf"/>
</dbReference>
<feature type="compositionally biased region" description="Polar residues" evidence="2">
    <location>
        <begin position="172"/>
        <end position="196"/>
    </location>
</feature>
<evidence type="ECO:0000256" key="2">
    <source>
        <dbReference type="SAM" id="MobiDB-lite"/>
    </source>
</evidence>
<evidence type="ECO:0000259" key="3">
    <source>
        <dbReference type="PROSITE" id="PS50158"/>
    </source>
</evidence>
<reference evidence="4" key="1">
    <citation type="submission" date="2018-11" db="EMBL/GenBank/DDBJ databases">
        <authorList>
            <person name="Alioto T."/>
            <person name="Alioto T."/>
        </authorList>
    </citation>
    <scope>NUCLEOTIDE SEQUENCE</scope>
</reference>